<gene>
    <name evidence="2" type="ORF">OBRU01_11363</name>
</gene>
<proteinExistence type="predicted"/>
<reference evidence="2 3" key="1">
    <citation type="journal article" date="2015" name="Genome Biol. Evol.">
        <title>The genome of winter moth (Operophtera brumata) provides a genomic perspective on sexual dimorphism and phenology.</title>
        <authorList>
            <person name="Derks M.F."/>
            <person name="Smit S."/>
            <person name="Salis L."/>
            <person name="Schijlen E."/>
            <person name="Bossers A."/>
            <person name="Mateman C."/>
            <person name="Pijl A.S."/>
            <person name="de Ridder D."/>
            <person name="Groenen M.A."/>
            <person name="Visser M.E."/>
            <person name="Megens H.J."/>
        </authorList>
    </citation>
    <scope>NUCLEOTIDE SEQUENCE [LARGE SCALE GENOMIC DNA]</scope>
    <source>
        <strain evidence="2">WM2013NL</strain>
        <tissue evidence="2">Head and thorax</tissue>
    </source>
</reference>
<dbReference type="EMBL" id="JTDY01002293">
    <property type="protein sequence ID" value="KOB71722.1"/>
    <property type="molecule type" value="Genomic_DNA"/>
</dbReference>
<organism evidence="2 3">
    <name type="scientific">Operophtera brumata</name>
    <name type="common">Winter moth</name>
    <name type="synonym">Phalaena brumata</name>
    <dbReference type="NCBI Taxonomy" id="104452"/>
    <lineage>
        <taxon>Eukaryota</taxon>
        <taxon>Metazoa</taxon>
        <taxon>Ecdysozoa</taxon>
        <taxon>Arthropoda</taxon>
        <taxon>Hexapoda</taxon>
        <taxon>Insecta</taxon>
        <taxon>Pterygota</taxon>
        <taxon>Neoptera</taxon>
        <taxon>Endopterygota</taxon>
        <taxon>Lepidoptera</taxon>
        <taxon>Glossata</taxon>
        <taxon>Ditrysia</taxon>
        <taxon>Geometroidea</taxon>
        <taxon>Geometridae</taxon>
        <taxon>Larentiinae</taxon>
        <taxon>Operophtera</taxon>
    </lineage>
</organism>
<accession>A0A0L7L895</accession>
<dbReference type="AlphaFoldDB" id="A0A0L7L895"/>
<dbReference type="Proteomes" id="UP000037510">
    <property type="component" value="Unassembled WGS sequence"/>
</dbReference>
<keyword evidence="3" id="KW-1185">Reference proteome</keyword>
<sequence length="623" mass="71161">MKTFLYLKPYNLPSTKEVDPKFSYADEKFEKLQEYYSYMNGRMKEPHNPLHERADEGASQPGQYLSSSALGHAKYYSYMNGRMKEPHNPKPYNLPSTKEVDPKFSYADEKFEKLQEYYSYMNGRMKEPHNPVSTFHHQHHNPLHERADEGASQPGQYPSSSALGHAKYYSYMNGRMKEPHNPDLKRLLFATDQALMSMVLLKLNKKMDTSEAKIKNTQAKIPFGLYVSPEFKCLDTSYYVASAHNQEDAQMILSSERKPHCYTFRDTSYYVASAHNQEDAQMILSSERKPHCYTFRGTYIYLDTEFKCTHVVLRRVSAQPGGRTDDPLQREEAALLHTQSSSAHTSYYVASAHNQEDAQMILSSERKPHCYTFRDTSYYVASAHNQEDAQMILSSERKPHCYTFRAHRHSETQYVGPHAEQFQAKDPSQGLYCHSDDNWSDAQTPALGDAVGPHAEQFQAKDPSQGLYCHSDDNWSDAQCIYKTPALGDAVGPHAEQFQAKDPSQGLYCHSDDNWSDAQCIYNTPALGDAVGPHAEQFQAKDPSQGLYCHSDDNWSDAQCIYKRYTAKTLMFSPATFTSTPSACLDISSIIGMSWWITLRWTITASPRYAIPSWVFSSFLYVM</sequence>
<feature type="region of interest" description="Disordered" evidence="1">
    <location>
        <begin position="135"/>
        <end position="157"/>
    </location>
</feature>
<name>A0A0L7L895_OPEBR</name>
<evidence type="ECO:0000256" key="1">
    <source>
        <dbReference type="SAM" id="MobiDB-lite"/>
    </source>
</evidence>
<protein>
    <submittedName>
        <fullName evidence="2">Molybdopterin oxidoreductase Fe4S4 domain protein</fullName>
    </submittedName>
</protein>
<evidence type="ECO:0000313" key="2">
    <source>
        <dbReference type="EMBL" id="KOB71722.1"/>
    </source>
</evidence>
<comment type="caution">
    <text evidence="2">The sequence shown here is derived from an EMBL/GenBank/DDBJ whole genome shotgun (WGS) entry which is preliminary data.</text>
</comment>
<evidence type="ECO:0000313" key="3">
    <source>
        <dbReference type="Proteomes" id="UP000037510"/>
    </source>
</evidence>